<feature type="region of interest" description="Disordered" evidence="1">
    <location>
        <begin position="62"/>
        <end position="100"/>
    </location>
</feature>
<protein>
    <submittedName>
        <fullName evidence="2">Uncharacterized protein</fullName>
    </submittedName>
</protein>
<evidence type="ECO:0000313" key="3">
    <source>
        <dbReference type="Proteomes" id="UP000092462"/>
    </source>
</evidence>
<dbReference type="VEuPathDB" id="VectorBase:PPAPM1_006536"/>
<evidence type="ECO:0000256" key="1">
    <source>
        <dbReference type="SAM" id="MobiDB-lite"/>
    </source>
</evidence>
<feature type="region of interest" description="Disordered" evidence="1">
    <location>
        <begin position="152"/>
        <end position="196"/>
    </location>
</feature>
<organism evidence="2 3">
    <name type="scientific">Phlebotomus papatasi</name>
    <name type="common">Sandfly</name>
    <dbReference type="NCBI Taxonomy" id="29031"/>
    <lineage>
        <taxon>Eukaryota</taxon>
        <taxon>Metazoa</taxon>
        <taxon>Ecdysozoa</taxon>
        <taxon>Arthropoda</taxon>
        <taxon>Hexapoda</taxon>
        <taxon>Insecta</taxon>
        <taxon>Pterygota</taxon>
        <taxon>Neoptera</taxon>
        <taxon>Endopterygota</taxon>
        <taxon>Diptera</taxon>
        <taxon>Nematocera</taxon>
        <taxon>Psychodoidea</taxon>
        <taxon>Psychodidae</taxon>
        <taxon>Phlebotomus</taxon>
        <taxon>Phlebotomus</taxon>
    </lineage>
</organism>
<sequence length="256" mass="30292">MESLTGDGHLHPGHPYNGHRRSPSLRGGSPLIRTPSPRRRGHHLHHDIGFSDTVSNVVEIVKGERSRRPYGPGSRFTRARYGPHGDAAHHRSRRNHLQYPTYGTTSLCQRSRSPSPARLKEMRDRYRLLDDEMGGTHHVQLSYPVLVPGRRRLPPTPCKPSTLQLKPTNINFPKLNASPTHTHHSTPHSVHSLPHSRDFLRDQRDFYYASRERDRMRDRGRDYDLRYEYRDKERERYELEREREREREREIERERE</sequence>
<feature type="compositionally biased region" description="Basic residues" evidence="1">
    <location>
        <begin position="36"/>
        <end position="45"/>
    </location>
</feature>
<dbReference type="EMBL" id="AJVK01018595">
    <property type="status" value="NOT_ANNOTATED_CDS"/>
    <property type="molecule type" value="Genomic_DNA"/>
</dbReference>
<proteinExistence type="predicted"/>
<evidence type="ECO:0000313" key="2">
    <source>
        <dbReference type="EnsemblMetazoa" id="PPAI010531-PA"/>
    </source>
</evidence>
<feature type="compositionally biased region" description="Polar residues" evidence="1">
    <location>
        <begin position="159"/>
        <end position="171"/>
    </location>
</feature>
<dbReference type="EnsemblMetazoa" id="PPAI010531-RA">
    <property type="protein sequence ID" value="PPAI010531-PA"/>
    <property type="gene ID" value="PPAI010531"/>
</dbReference>
<reference evidence="2" key="1">
    <citation type="submission" date="2022-08" db="UniProtKB">
        <authorList>
            <consortium name="EnsemblMetazoa"/>
        </authorList>
    </citation>
    <scope>IDENTIFICATION</scope>
    <source>
        <strain evidence="2">Israel</strain>
    </source>
</reference>
<feature type="region of interest" description="Disordered" evidence="1">
    <location>
        <begin position="1"/>
        <end position="47"/>
    </location>
</feature>
<accession>A0A1B0DPU3</accession>
<name>A0A1B0DPU3_PHLPP</name>
<feature type="region of interest" description="Disordered" evidence="1">
    <location>
        <begin position="234"/>
        <end position="256"/>
    </location>
</feature>
<dbReference type="Proteomes" id="UP000092462">
    <property type="component" value="Unassembled WGS sequence"/>
</dbReference>
<keyword evidence="3" id="KW-1185">Reference proteome</keyword>
<dbReference type="AlphaFoldDB" id="A0A1B0DPU3"/>
<dbReference type="VEuPathDB" id="VectorBase:PPAI010531"/>
<dbReference type="EMBL" id="AJVK01018594">
    <property type="status" value="NOT_ANNOTATED_CDS"/>
    <property type="molecule type" value="Genomic_DNA"/>
</dbReference>